<gene>
    <name evidence="2" type="ORF">RMAR00112_LOCUS18243</name>
    <name evidence="3" type="ORF">RMAR00112_LOCUS18250</name>
</gene>
<organism evidence="2">
    <name type="scientific">Rhodosorus marinus</name>
    <dbReference type="NCBI Taxonomy" id="101924"/>
    <lineage>
        <taxon>Eukaryota</taxon>
        <taxon>Rhodophyta</taxon>
        <taxon>Stylonematophyceae</taxon>
        <taxon>Stylonematales</taxon>
        <taxon>Stylonemataceae</taxon>
        <taxon>Rhodosorus</taxon>
    </lineage>
</organism>
<dbReference type="PANTHER" id="PTHR47447:SF17">
    <property type="entry name" value="OS12G0638900 PROTEIN"/>
    <property type="match status" value="1"/>
</dbReference>
<protein>
    <recommendedName>
        <fullName evidence="4">Pentacotripeptide-repeat region of PRORP domain-containing protein</fullName>
    </recommendedName>
</protein>
<dbReference type="EMBL" id="HBHW01023763">
    <property type="protein sequence ID" value="CAE0050251.1"/>
    <property type="molecule type" value="Transcribed_RNA"/>
</dbReference>
<proteinExistence type="predicted"/>
<dbReference type="Gene3D" id="1.25.40.10">
    <property type="entry name" value="Tetratricopeptide repeat domain"/>
    <property type="match status" value="1"/>
</dbReference>
<evidence type="ECO:0000256" key="1">
    <source>
        <dbReference type="ARBA" id="ARBA00022737"/>
    </source>
</evidence>
<keyword evidence="1" id="KW-0677">Repeat</keyword>
<evidence type="ECO:0000313" key="3">
    <source>
        <dbReference type="EMBL" id="CAE0050251.1"/>
    </source>
</evidence>
<dbReference type="InterPro" id="IPR011990">
    <property type="entry name" value="TPR-like_helical_dom_sf"/>
</dbReference>
<evidence type="ECO:0008006" key="4">
    <source>
        <dbReference type="Google" id="ProtNLM"/>
    </source>
</evidence>
<accession>A0A7S3EEX7</accession>
<evidence type="ECO:0000313" key="2">
    <source>
        <dbReference type="EMBL" id="CAE0050244.1"/>
    </source>
</evidence>
<dbReference type="AlphaFoldDB" id="A0A7S3EEX7"/>
<name>A0A7S3EEX7_9RHOD</name>
<dbReference type="EMBL" id="HBHW01023756">
    <property type="protein sequence ID" value="CAE0050244.1"/>
    <property type="molecule type" value="Transcribed_RNA"/>
</dbReference>
<reference evidence="2" key="1">
    <citation type="submission" date="2021-01" db="EMBL/GenBank/DDBJ databases">
        <authorList>
            <person name="Corre E."/>
            <person name="Pelletier E."/>
            <person name="Niang G."/>
            <person name="Scheremetjew M."/>
            <person name="Finn R."/>
            <person name="Kale V."/>
            <person name="Holt S."/>
            <person name="Cochrane G."/>
            <person name="Meng A."/>
            <person name="Brown T."/>
            <person name="Cohen L."/>
        </authorList>
    </citation>
    <scope>NUCLEOTIDE SEQUENCE</scope>
    <source>
        <strain evidence="2">CCMP 769</strain>
    </source>
</reference>
<dbReference type="PANTHER" id="PTHR47447">
    <property type="entry name" value="OS03G0856100 PROTEIN"/>
    <property type="match status" value="1"/>
</dbReference>
<sequence>MSKVQAWHVRTRVTRGQLGIEGNEEFAAKWSTSQEKKNRYKGWLVRNPKTYSMSELMEADGPQRKRLILQYSLDGRFKDARLVFDRLYDESLFSDGDEEKTAFYSILKHMADYPVELKSQLLDTYRRYQELFGLDGRAVGCMLKSTVLRGLHDRPEEREPYFQDMKLLEAPEQTIAMGIYVRKVVKRLQDYDFVLEVAPKFKGWSPLTVNYVLDICIKNEHVHEGLRIYDALRAAGGTGDNETFSLLVRAYAKLKQYNVVERLMELCRRRKIPLDDRALHAAAISMEESANMVRAEYALEELKQRTRVEGSHRLFRASLRTYLDMGKHQAAIDIFEDWIQTKQKEKPGRLEYSMYIAALHAVGRHEKAVATNYSIRLRHRPPLPEKANQILRQSLVNMDNEELFFTEDEDR</sequence>